<sequence length="1050" mass="113796">MLPLLNSLTHLTYLTSTSPRIRDILVNDGGLERLLEIMQESALPRDHCSEPNFDWFGLRGPPTASILTQAQQVALKHSLAFQCVVNIGVRGSETIRTRLVQSGALNVVAQIMEVWLQQKGVWIYPGPLGSQISVERAIAAGVLPPVQDGSIDWRAGYTSRRAKDKERERALRETLKGDIPRAAEQALSATAAQEASRGDPSDASRDMSVDVPQMPVRSMRRPPSGRERHERISAWVEGRGGRPEDGQPRPNSQTRPTRDNSPYPIASWWNSIRRGIELNLTGEDIPTEEDISLFGITPATVPAWTRLFASVRTAGDNRRRLIRRLLRADSSAQSIMEIMFMYGLDPWATKERLQRAVRVSPQGEVMIVTFHRNLGSGHTANPNILPLAANPATILNSQTSVQHPATILSAPQLPTSTSHYQMEDATTNETQLSMPTPRTNGNHPLVELTAPAAPLPIPNLQGRRDQASIEEFDNDHGDSSAAQSVSSTTSDIYGAEPRRGTPTRTMPQMPTRGQLVSRFVPPSDSATSSRSNSRLADRSTQLLDVGNDANSSGPSNNPSPISTPRNGEMPRGSGSRVLEDSTLAVGARRHGRERSGTITNATGFEIASENTIGSRLARRPSMPQNHDSMDIDEEDLPASRATTDAEMAGPGAERDDDAVDEGIDIVGINGEEEIGDPTLNVLTEVEPNPDAQAELDIAMGAPRGAPGAAATTVAGEMTPRVPAAGLPSMTANTASPEPVNVAEIENNEALEGNAQRQPIRQAQVPVTAVVIAAGAPRSFSDLGHLVASMDRNADPHVYTDDTILLSLQLFAYLSKYPHVRSAFHHPTRPLHYGVEISAEANLPERPNFAKTNNMFSLVERFTFRAAPPDPDMPKIPADIQCNAREHETTDLGLAGTVIIPPGDRSSEFVQAQHARQRQSRFTLAMNTRQNVPIGNDEQPVTRTRPIPVTRRDAVANTALPHDTAARPDSIPGTTRRGITRVDLTDGRPGLPRRNETVIGMDVDRERTLEPMEIDGLGMGVTMGLGGMMEGQDADGTAGLWNVHGVAAFGL</sequence>
<dbReference type="Proteomes" id="UP001241377">
    <property type="component" value="Unassembled WGS sequence"/>
</dbReference>
<accession>A0ACC2VU71</accession>
<keyword evidence="2" id="KW-1185">Reference proteome</keyword>
<protein>
    <submittedName>
        <fullName evidence="1">Uncharacterized protein</fullName>
    </submittedName>
</protein>
<gene>
    <name evidence="1" type="ORF">QFC19_004509</name>
</gene>
<evidence type="ECO:0000313" key="1">
    <source>
        <dbReference type="EMBL" id="KAJ9102953.1"/>
    </source>
</evidence>
<proteinExistence type="predicted"/>
<reference evidence="1" key="1">
    <citation type="submission" date="2023-04" db="EMBL/GenBank/DDBJ databases">
        <title>Draft Genome sequencing of Naganishia species isolated from polar environments using Oxford Nanopore Technology.</title>
        <authorList>
            <person name="Leo P."/>
            <person name="Venkateswaran K."/>
        </authorList>
    </citation>
    <scope>NUCLEOTIDE SEQUENCE</scope>
    <source>
        <strain evidence="1">MNA-CCFEE 5261</strain>
    </source>
</reference>
<name>A0ACC2VU71_9TREE</name>
<organism evidence="1 2">
    <name type="scientific">Naganishia cerealis</name>
    <dbReference type="NCBI Taxonomy" id="610337"/>
    <lineage>
        <taxon>Eukaryota</taxon>
        <taxon>Fungi</taxon>
        <taxon>Dikarya</taxon>
        <taxon>Basidiomycota</taxon>
        <taxon>Agaricomycotina</taxon>
        <taxon>Tremellomycetes</taxon>
        <taxon>Filobasidiales</taxon>
        <taxon>Filobasidiaceae</taxon>
        <taxon>Naganishia</taxon>
    </lineage>
</organism>
<dbReference type="EMBL" id="JASBWR010000048">
    <property type="protein sequence ID" value="KAJ9102953.1"/>
    <property type="molecule type" value="Genomic_DNA"/>
</dbReference>
<comment type="caution">
    <text evidence="1">The sequence shown here is derived from an EMBL/GenBank/DDBJ whole genome shotgun (WGS) entry which is preliminary data.</text>
</comment>
<evidence type="ECO:0000313" key="2">
    <source>
        <dbReference type="Proteomes" id="UP001241377"/>
    </source>
</evidence>